<feature type="transmembrane region" description="Helical" evidence="1">
    <location>
        <begin position="32"/>
        <end position="53"/>
    </location>
</feature>
<organism evidence="2 3">
    <name type="scientific">Molorchus minor</name>
    <dbReference type="NCBI Taxonomy" id="1323400"/>
    <lineage>
        <taxon>Eukaryota</taxon>
        <taxon>Metazoa</taxon>
        <taxon>Ecdysozoa</taxon>
        <taxon>Arthropoda</taxon>
        <taxon>Hexapoda</taxon>
        <taxon>Insecta</taxon>
        <taxon>Pterygota</taxon>
        <taxon>Neoptera</taxon>
        <taxon>Endopterygota</taxon>
        <taxon>Coleoptera</taxon>
        <taxon>Polyphaga</taxon>
        <taxon>Cucujiformia</taxon>
        <taxon>Chrysomeloidea</taxon>
        <taxon>Cerambycidae</taxon>
        <taxon>Lamiinae</taxon>
        <taxon>Monochamini</taxon>
        <taxon>Molorchus</taxon>
    </lineage>
</organism>
<dbReference type="Proteomes" id="UP001162164">
    <property type="component" value="Unassembled WGS sequence"/>
</dbReference>
<evidence type="ECO:0000313" key="3">
    <source>
        <dbReference type="Proteomes" id="UP001162164"/>
    </source>
</evidence>
<keyword evidence="1" id="KW-1133">Transmembrane helix</keyword>
<proteinExistence type="predicted"/>
<keyword evidence="1" id="KW-0812">Transmembrane</keyword>
<accession>A0ABQ9IS99</accession>
<evidence type="ECO:0000313" key="2">
    <source>
        <dbReference type="EMBL" id="KAJ8963875.1"/>
    </source>
</evidence>
<dbReference type="EMBL" id="JAPWTJ010002944">
    <property type="protein sequence ID" value="KAJ8963875.1"/>
    <property type="molecule type" value="Genomic_DNA"/>
</dbReference>
<protein>
    <submittedName>
        <fullName evidence="2">Uncharacterized protein</fullName>
    </submittedName>
</protein>
<name>A0ABQ9IS99_9CUCU</name>
<keyword evidence="3" id="KW-1185">Reference proteome</keyword>
<gene>
    <name evidence="2" type="ORF">NQ317_011681</name>
</gene>
<evidence type="ECO:0000256" key="1">
    <source>
        <dbReference type="SAM" id="Phobius"/>
    </source>
</evidence>
<sequence>MMASSARYWTGARLTDNDPFDGYVWAPRGNPIFAAEITAFTFSLFLGLTNGILGSVPMIQAPTKVEDRYRELCGKFLTSRLFTRIIRTNEMF</sequence>
<keyword evidence="1" id="KW-0472">Membrane</keyword>
<reference evidence="2" key="1">
    <citation type="journal article" date="2023" name="Insect Mol. Biol.">
        <title>Genome sequencing provides insights into the evolution of gene families encoding plant cell wall-degrading enzymes in longhorned beetles.</title>
        <authorList>
            <person name="Shin N.R."/>
            <person name="Okamura Y."/>
            <person name="Kirsch R."/>
            <person name="Pauchet Y."/>
        </authorList>
    </citation>
    <scope>NUCLEOTIDE SEQUENCE</scope>
    <source>
        <strain evidence="2">MMC_N1</strain>
    </source>
</reference>
<comment type="caution">
    <text evidence="2">The sequence shown here is derived from an EMBL/GenBank/DDBJ whole genome shotgun (WGS) entry which is preliminary data.</text>
</comment>